<dbReference type="OMA" id="NELHAMV"/>
<feature type="compositionally biased region" description="Basic and acidic residues" evidence="5">
    <location>
        <begin position="935"/>
        <end position="944"/>
    </location>
</feature>
<dbReference type="HOGENOM" id="CLU_243647_0_0_1"/>
<evidence type="ECO:0000256" key="2">
    <source>
        <dbReference type="ARBA" id="ARBA00022692"/>
    </source>
</evidence>
<feature type="region of interest" description="Disordered" evidence="5">
    <location>
        <begin position="1493"/>
        <end position="1529"/>
    </location>
</feature>
<dbReference type="GO" id="GO:0016020">
    <property type="term" value="C:membrane"/>
    <property type="evidence" value="ECO:0007669"/>
    <property type="project" value="UniProtKB-SubCell"/>
</dbReference>
<comment type="caution">
    <text evidence="7">The sequence shown here is derived from an EMBL/GenBank/DDBJ whole genome shotgun (WGS) entry which is preliminary data.</text>
</comment>
<keyword evidence="2 6" id="KW-0812">Transmembrane</keyword>
<gene>
    <name evidence="7" type="ORF">TRIVIDRAFT_67255</name>
</gene>
<feature type="region of interest" description="Disordered" evidence="5">
    <location>
        <begin position="864"/>
        <end position="906"/>
    </location>
</feature>
<reference evidence="7 8" key="1">
    <citation type="journal article" date="2011" name="Genome Biol.">
        <title>Comparative genome sequence analysis underscores mycoparasitism as the ancestral life style of Trichoderma.</title>
        <authorList>
            <person name="Kubicek C.P."/>
            <person name="Herrera-Estrella A."/>
            <person name="Seidl-Seiboth V."/>
            <person name="Martinez D.A."/>
            <person name="Druzhinina I.S."/>
            <person name="Thon M."/>
            <person name="Zeilinger S."/>
            <person name="Casas-Flores S."/>
            <person name="Horwitz B.A."/>
            <person name="Mukherjee P.K."/>
            <person name="Mukherjee M."/>
            <person name="Kredics L."/>
            <person name="Alcaraz L.D."/>
            <person name="Aerts A."/>
            <person name="Antal Z."/>
            <person name="Atanasova L."/>
            <person name="Cervantes-Badillo M.G."/>
            <person name="Challacombe J."/>
            <person name="Chertkov O."/>
            <person name="McCluskey K."/>
            <person name="Coulpier F."/>
            <person name="Deshpande N."/>
            <person name="von Doehren H."/>
            <person name="Ebbole D.J."/>
            <person name="Esquivel-Naranjo E.U."/>
            <person name="Fekete E."/>
            <person name="Flipphi M."/>
            <person name="Glaser F."/>
            <person name="Gomez-Rodriguez E.Y."/>
            <person name="Gruber S."/>
            <person name="Han C."/>
            <person name="Henrissat B."/>
            <person name="Hermosa R."/>
            <person name="Hernandez-Onate M."/>
            <person name="Karaffa L."/>
            <person name="Kosti I."/>
            <person name="Le Crom S."/>
            <person name="Lindquist E."/>
            <person name="Lucas S."/>
            <person name="Luebeck M."/>
            <person name="Luebeck P.S."/>
            <person name="Margeot A."/>
            <person name="Metz B."/>
            <person name="Misra M."/>
            <person name="Nevalainen H."/>
            <person name="Omann M."/>
            <person name="Packer N."/>
            <person name="Perrone G."/>
            <person name="Uresti-Rivera E.E."/>
            <person name="Salamov A."/>
            <person name="Schmoll M."/>
            <person name="Seiboth B."/>
            <person name="Shapiro H."/>
            <person name="Sukno S."/>
            <person name="Tamayo-Ramos J.A."/>
            <person name="Tisch D."/>
            <person name="Wiest A."/>
            <person name="Wilkinson H.H."/>
            <person name="Zhang M."/>
            <person name="Coutinho P.M."/>
            <person name="Kenerley C.M."/>
            <person name="Monte E."/>
            <person name="Baker S.E."/>
            <person name="Grigoriev I.V."/>
        </authorList>
    </citation>
    <scope>NUCLEOTIDE SEQUENCE [LARGE SCALE GENOMIC DNA]</scope>
    <source>
        <strain evidence="8">Gv29-8 / FGSC 10586</strain>
    </source>
</reference>
<protein>
    <recommendedName>
        <fullName evidence="9">Mg2+ transporter protein, CorA-like/Zinc transport protein ZntB</fullName>
    </recommendedName>
</protein>
<feature type="region of interest" description="Disordered" evidence="5">
    <location>
        <begin position="478"/>
        <end position="524"/>
    </location>
</feature>
<name>G9N5J8_HYPVG</name>
<feature type="region of interest" description="Disordered" evidence="5">
    <location>
        <begin position="584"/>
        <end position="611"/>
    </location>
</feature>
<dbReference type="InterPro" id="IPR050829">
    <property type="entry name" value="CorA_MIT"/>
</dbReference>
<dbReference type="Gene3D" id="1.20.58.340">
    <property type="entry name" value="Magnesium transport protein CorA, transmembrane region"/>
    <property type="match status" value="1"/>
</dbReference>
<dbReference type="EMBL" id="ABDF02000087">
    <property type="protein sequence ID" value="EHK18040.1"/>
    <property type="molecule type" value="Genomic_DNA"/>
</dbReference>
<dbReference type="VEuPathDB" id="FungiDB:TRIVIDRAFT_67255"/>
<proteinExistence type="predicted"/>
<keyword evidence="3 6" id="KW-1133">Transmembrane helix</keyword>
<feature type="region of interest" description="Disordered" evidence="5">
    <location>
        <begin position="922"/>
        <end position="944"/>
    </location>
</feature>
<dbReference type="PANTHER" id="PTHR47685:SF1">
    <property type="entry name" value="MAGNESIUM TRANSPORT PROTEIN CORA"/>
    <property type="match status" value="1"/>
</dbReference>
<feature type="compositionally biased region" description="Polar residues" evidence="5">
    <location>
        <begin position="885"/>
        <end position="906"/>
    </location>
</feature>
<keyword evidence="4 6" id="KW-0472">Membrane</keyword>
<dbReference type="OrthoDB" id="5430750at2759"/>
<feature type="compositionally biased region" description="Basic and acidic residues" evidence="5">
    <location>
        <begin position="42"/>
        <end position="59"/>
    </location>
</feature>
<dbReference type="SUPFAM" id="SSF144083">
    <property type="entry name" value="Magnesium transport protein CorA, transmembrane region"/>
    <property type="match status" value="1"/>
</dbReference>
<keyword evidence="8" id="KW-1185">Reference proteome</keyword>
<dbReference type="RefSeq" id="XP_013952239.1">
    <property type="nucleotide sequence ID" value="XM_014096764.1"/>
</dbReference>
<evidence type="ECO:0000256" key="5">
    <source>
        <dbReference type="SAM" id="MobiDB-lite"/>
    </source>
</evidence>
<sequence length="1618" mass="182659">MEHRSANDIYTQTMKNHDFEPAPSEENRVNSPDSIFLQQENENMRHVQNTEDDSGEYRFDSGGGAPGHGQRTPADPLDETPRSLSPFDDNLNVFLQSNDANGQSTETFYQGHLALDVENEGLSMNIHLLNDRESRDSTNSVSHPPYWKEGDAAIHGFATHLQSFENLEYSVNDVGQGEILTSGPPKNNETRNPMEVKWLHLQGPTMNLNVMVKHIMECHLIGDDVRAVTMTLMKKVGEKFVRHSETGPYIEPGAVLRGVGIYPKPSSGSLSQKYRPTIPVVFGASPYLRLGPLSAHRNSAKKDDHRPRTLLQNLYGFDIIPNRDGTQIVRKIGDGSHLDDVFHVNQMWCLLIGSTILITMSDHTTRELLDGTIGKRILSHETPIKIKIIDGDSNKYYDIAISSNTTWVDLFNITMDAVHKEKTSYHDYDLRDDKRVILTAERWIEIAKSPNSQKLKCYTFYLTRRLSNSDKLMHMRLLENGRPDTSGTTDKSPTRDRRSGTSFGSVTYSRRGSNIHPPKDQGSINVVSSPTLLGQDGPGIIMSSPDPQESGDICPTSGDLLQDTSTLQKKEVIIDDGIKTPLGINISPNNRESPQPSYVANPAYSKDDVTSNTSDIDEIIDLTETNKSQQNIGRTRSIQVEPGSEISVETFSSVQEDDRAASREIFPKQQFNNKHRQSQASTSSLISNQFSKEDAGYVYSNRDDTLFYYAHQRGGPRHQSLESSIIANATAEYPRRRDFANNGKKVDQGNAPNTGNRMWGAEPHSHHEKRDVFAKQAPTNSMRDWTNDKQNTVKLQESRISRTVPFFLWGPCIPMSSTTLRSAKEADMIKLLNEADKAISTSQLGIYYYGKIPELTEEDFLYRQDVSNGSSPGDLSIKRERPTHQHTGPMTVDNSVKGQGSVNSAPNTVQVNKNVQMHQEQLNPTEGVKQNNTGPERKNSSTVRDDIALNQVRSLGILSPDKELMEQLVEISRQILRSFTPKTGSSTVHTLLKRFWGCLDIIRLQLMWEESEREPHDVPTYIIRDFSAILQRAGRKHSPNSQKTLLSKCAACKGGKHYSSAKEALDHLHDEHLECHHKCQRPYDDPCYAWLHRIWHSNYPVRNERNDLLRNVQEFVKELSGILAHINELHAMVTSREDESMGDLAVRPPLPKEILHVFQKIVQVFVLRSKTLSFMTRSKRSSGVELSEISAKINELKRFEESAQKRILELLDDAKRDIFLSGNTSSDTGRPQLQRVGAELLALAFICKGHNLLFEPKASTSHHNENTLELYKHYTSELHLQANQRPQKRVFLDIRDLEEELDALDTLLSHQRDCLRKFAKSISPDTLRLTTMTRVAQGKVESAYKDNHTQQLDIRTQEIQNMKTRSRFLKEQVKQTIEIMEEDHGKAIRVFTIVTLFFLPLSFVSSFMGMNTADVRNMNHKQGLFWATGIPVTIFVLTMACIYGYKGDEIRDWVIQQSQCPKNNNSRLPVDGGGDGGGDKMYTCDVTCLPTTKKPRRAAHQRRSKSRKQPHNNEGDDGNEQQRDGIPPLEREETLNSLTLLKHSSGNGEVEYDISRKWQALCPAMWRGYSAAASGDESLSVYHINRTYESSIGPFHASIEVESTWLLCVPGAKSSQII</sequence>
<feature type="compositionally biased region" description="Polar residues" evidence="5">
    <location>
        <begin position="500"/>
        <end position="512"/>
    </location>
</feature>
<dbReference type="Pfam" id="PF01544">
    <property type="entry name" value="CorA"/>
    <property type="match status" value="1"/>
</dbReference>
<feature type="compositionally biased region" description="Basic and acidic residues" evidence="5">
    <location>
        <begin position="15"/>
        <end position="28"/>
    </location>
</feature>
<dbReference type="GeneID" id="25796929"/>
<dbReference type="STRING" id="413071.G9N5J8"/>
<feature type="compositionally biased region" description="Polar residues" evidence="5">
    <location>
        <begin position="586"/>
        <end position="598"/>
    </location>
</feature>
<accession>G9N5J8</accession>
<feature type="compositionally biased region" description="Polar residues" evidence="5">
    <location>
        <begin position="922"/>
        <end position="934"/>
    </location>
</feature>
<comment type="subcellular location">
    <subcellularLocation>
        <location evidence="1">Membrane</location>
        <topology evidence="1">Multi-pass membrane protein</topology>
    </subcellularLocation>
</comment>
<evidence type="ECO:0000313" key="8">
    <source>
        <dbReference type="Proteomes" id="UP000007115"/>
    </source>
</evidence>
<dbReference type="GO" id="GO:0046873">
    <property type="term" value="F:metal ion transmembrane transporter activity"/>
    <property type="evidence" value="ECO:0007669"/>
    <property type="project" value="InterPro"/>
</dbReference>
<evidence type="ECO:0000313" key="7">
    <source>
        <dbReference type="EMBL" id="EHK18040.1"/>
    </source>
</evidence>
<evidence type="ECO:0000256" key="4">
    <source>
        <dbReference type="ARBA" id="ARBA00023136"/>
    </source>
</evidence>
<evidence type="ECO:0008006" key="9">
    <source>
        <dbReference type="Google" id="ProtNLM"/>
    </source>
</evidence>
<evidence type="ECO:0000256" key="6">
    <source>
        <dbReference type="SAM" id="Phobius"/>
    </source>
</evidence>
<feature type="transmembrane region" description="Helical" evidence="6">
    <location>
        <begin position="1390"/>
        <end position="1411"/>
    </location>
</feature>
<evidence type="ECO:0000256" key="1">
    <source>
        <dbReference type="ARBA" id="ARBA00004141"/>
    </source>
</evidence>
<evidence type="ECO:0000256" key="3">
    <source>
        <dbReference type="ARBA" id="ARBA00022989"/>
    </source>
</evidence>
<dbReference type="Proteomes" id="UP000007115">
    <property type="component" value="Unassembled WGS sequence"/>
</dbReference>
<dbReference type="InterPro" id="IPR002523">
    <property type="entry name" value="MgTranspt_CorA/ZnTranspt_ZntB"/>
</dbReference>
<dbReference type="InterPro" id="IPR045863">
    <property type="entry name" value="CorA_TM1_TM2"/>
</dbReference>
<dbReference type="InParanoid" id="G9N5J8"/>
<feature type="compositionally biased region" description="Basic residues" evidence="5">
    <location>
        <begin position="1493"/>
        <end position="1510"/>
    </location>
</feature>
<dbReference type="PANTHER" id="PTHR47685">
    <property type="entry name" value="MAGNESIUM TRANSPORT PROTEIN CORA"/>
    <property type="match status" value="1"/>
</dbReference>
<feature type="transmembrane region" description="Helical" evidence="6">
    <location>
        <begin position="1423"/>
        <end position="1445"/>
    </location>
</feature>
<feature type="region of interest" description="Disordered" evidence="5">
    <location>
        <begin position="1"/>
        <end position="86"/>
    </location>
</feature>
<feature type="compositionally biased region" description="Polar residues" evidence="5">
    <location>
        <begin position="29"/>
        <end position="41"/>
    </location>
</feature>
<organism evidence="7 8">
    <name type="scientific">Hypocrea virens (strain Gv29-8 / FGSC 10586)</name>
    <name type="common">Gliocladium virens</name>
    <name type="synonym">Trichoderma virens</name>
    <dbReference type="NCBI Taxonomy" id="413071"/>
    <lineage>
        <taxon>Eukaryota</taxon>
        <taxon>Fungi</taxon>
        <taxon>Dikarya</taxon>
        <taxon>Ascomycota</taxon>
        <taxon>Pezizomycotina</taxon>
        <taxon>Sordariomycetes</taxon>
        <taxon>Hypocreomycetidae</taxon>
        <taxon>Hypocreales</taxon>
        <taxon>Hypocreaceae</taxon>
        <taxon>Trichoderma</taxon>
    </lineage>
</organism>
<dbReference type="eggNOG" id="ENOG502S5DR">
    <property type="taxonomic scope" value="Eukaryota"/>
</dbReference>